<keyword evidence="3" id="KW-1185">Reference proteome</keyword>
<sequence length="103" mass="11718">MSKTLDEWWEFKESSLTTQKRRPETTQELTSSTDSSNVHPMGMIFEVTSTSSNRSNRYGVGIISRDETGKMIKIWNEENEGTNKSAILEAKAFRTSLIMAYTS</sequence>
<organism evidence="2 3">
    <name type="scientific">Cinchona calisaya</name>
    <dbReference type="NCBI Taxonomy" id="153742"/>
    <lineage>
        <taxon>Eukaryota</taxon>
        <taxon>Viridiplantae</taxon>
        <taxon>Streptophyta</taxon>
        <taxon>Embryophyta</taxon>
        <taxon>Tracheophyta</taxon>
        <taxon>Spermatophyta</taxon>
        <taxon>Magnoliopsida</taxon>
        <taxon>eudicotyledons</taxon>
        <taxon>Gunneridae</taxon>
        <taxon>Pentapetalae</taxon>
        <taxon>asterids</taxon>
        <taxon>lamiids</taxon>
        <taxon>Gentianales</taxon>
        <taxon>Rubiaceae</taxon>
        <taxon>Cinchonoideae</taxon>
        <taxon>Cinchoneae</taxon>
        <taxon>Cinchona</taxon>
    </lineage>
</organism>
<dbReference type="Proteomes" id="UP001630127">
    <property type="component" value="Unassembled WGS sequence"/>
</dbReference>
<proteinExistence type="predicted"/>
<feature type="compositionally biased region" description="Polar residues" evidence="1">
    <location>
        <begin position="26"/>
        <end position="38"/>
    </location>
</feature>
<evidence type="ECO:0000313" key="2">
    <source>
        <dbReference type="EMBL" id="KAL3501763.1"/>
    </source>
</evidence>
<gene>
    <name evidence="2" type="ORF">ACH5RR_036212</name>
</gene>
<protein>
    <recommendedName>
        <fullName evidence="4">RNase H type-1 domain-containing protein</fullName>
    </recommendedName>
</protein>
<evidence type="ECO:0008006" key="4">
    <source>
        <dbReference type="Google" id="ProtNLM"/>
    </source>
</evidence>
<reference evidence="2 3" key="1">
    <citation type="submission" date="2024-11" db="EMBL/GenBank/DDBJ databases">
        <title>A near-complete genome assembly of Cinchona calisaya.</title>
        <authorList>
            <person name="Lian D.C."/>
            <person name="Zhao X.W."/>
            <person name="Wei L."/>
        </authorList>
    </citation>
    <scope>NUCLEOTIDE SEQUENCE [LARGE SCALE GENOMIC DNA]</scope>
    <source>
        <tissue evidence="2">Nenye</tissue>
    </source>
</reference>
<accession>A0ABD2Y2P9</accession>
<dbReference type="EMBL" id="JBJUIK010000015">
    <property type="protein sequence ID" value="KAL3501763.1"/>
    <property type="molecule type" value="Genomic_DNA"/>
</dbReference>
<name>A0ABD2Y2P9_9GENT</name>
<feature type="region of interest" description="Disordered" evidence="1">
    <location>
        <begin position="16"/>
        <end position="40"/>
    </location>
</feature>
<comment type="caution">
    <text evidence="2">The sequence shown here is derived from an EMBL/GenBank/DDBJ whole genome shotgun (WGS) entry which is preliminary data.</text>
</comment>
<dbReference type="AlphaFoldDB" id="A0ABD2Y2P9"/>
<evidence type="ECO:0000256" key="1">
    <source>
        <dbReference type="SAM" id="MobiDB-lite"/>
    </source>
</evidence>
<evidence type="ECO:0000313" key="3">
    <source>
        <dbReference type="Proteomes" id="UP001630127"/>
    </source>
</evidence>